<dbReference type="Proteomes" id="UP001652600">
    <property type="component" value="Chromosome 11"/>
</dbReference>
<evidence type="ECO:0000256" key="8">
    <source>
        <dbReference type="ARBA" id="ARBA00022737"/>
    </source>
</evidence>
<evidence type="ECO:0000256" key="13">
    <source>
        <dbReference type="SAM" id="Phobius"/>
    </source>
</evidence>
<evidence type="ECO:0000256" key="9">
    <source>
        <dbReference type="ARBA" id="ARBA00022989"/>
    </source>
</evidence>
<accession>A0A1S3CCU8</accession>
<keyword evidence="10 13" id="KW-0472">Membrane</keyword>
<keyword evidence="16" id="KW-1185">Reference proteome</keyword>
<feature type="signal peptide" evidence="14">
    <location>
        <begin position="1"/>
        <end position="27"/>
    </location>
</feature>
<dbReference type="InterPro" id="IPR013210">
    <property type="entry name" value="LRR_N_plant-typ"/>
</dbReference>
<dbReference type="RefSeq" id="XP_008460040.1">
    <property type="nucleotide sequence ID" value="XM_008461818.3"/>
</dbReference>
<dbReference type="InParanoid" id="A0A1S3CCU8"/>
<keyword evidence="12" id="KW-0325">Glycoprotein</keyword>
<dbReference type="PROSITE" id="PS51450">
    <property type="entry name" value="LRR"/>
    <property type="match status" value="2"/>
</dbReference>
<dbReference type="KEGG" id="cmo:103498975"/>
<evidence type="ECO:0000256" key="10">
    <source>
        <dbReference type="ARBA" id="ARBA00023136"/>
    </source>
</evidence>
<dbReference type="FunCoup" id="A0A1S3CCU8">
    <property type="interactions" value="322"/>
</dbReference>
<dbReference type="GeneID" id="103498975"/>
<evidence type="ECO:0000256" key="11">
    <source>
        <dbReference type="ARBA" id="ARBA00023170"/>
    </source>
</evidence>
<dbReference type="PANTHER" id="PTHR27000:SF787">
    <property type="entry name" value="RECEPTOR-LIKE PROTEIN 39"/>
    <property type="match status" value="1"/>
</dbReference>
<dbReference type="Pfam" id="PF08263">
    <property type="entry name" value="LRRNT_2"/>
    <property type="match status" value="1"/>
</dbReference>
<keyword evidence="9 13" id="KW-1133">Transmembrane helix</keyword>
<feature type="chain" id="PRO_5010380229" evidence="14">
    <location>
        <begin position="28"/>
        <end position="1080"/>
    </location>
</feature>
<evidence type="ECO:0000313" key="16">
    <source>
        <dbReference type="Proteomes" id="UP001652600"/>
    </source>
</evidence>
<dbReference type="InterPro" id="IPR032675">
    <property type="entry name" value="LRR_dom_sf"/>
</dbReference>
<keyword evidence="5" id="KW-0433">Leucine-rich repeat</keyword>
<dbReference type="FunFam" id="3.80.10.10:FF:000095">
    <property type="entry name" value="LRR receptor-like serine/threonine-protein kinase GSO1"/>
    <property type="match status" value="1"/>
</dbReference>
<dbReference type="SMART" id="SM00369">
    <property type="entry name" value="LRR_TYP"/>
    <property type="match status" value="11"/>
</dbReference>
<dbReference type="PRINTS" id="PR00019">
    <property type="entry name" value="LEURICHRPT"/>
</dbReference>
<evidence type="ECO:0000256" key="5">
    <source>
        <dbReference type="ARBA" id="ARBA00022614"/>
    </source>
</evidence>
<evidence type="ECO:0000256" key="14">
    <source>
        <dbReference type="SAM" id="SignalP"/>
    </source>
</evidence>
<dbReference type="PANTHER" id="PTHR27000">
    <property type="entry name" value="LEUCINE-RICH REPEAT RECEPTOR-LIKE PROTEIN KINASE FAMILY PROTEIN-RELATED"/>
    <property type="match status" value="1"/>
</dbReference>
<dbReference type="Gene3D" id="3.80.10.10">
    <property type="entry name" value="Ribonuclease Inhibitor"/>
    <property type="match status" value="4"/>
</dbReference>
<dbReference type="InterPro" id="IPR001611">
    <property type="entry name" value="Leu-rich_rpt"/>
</dbReference>
<evidence type="ECO:0000256" key="4">
    <source>
        <dbReference type="ARBA" id="ARBA00022475"/>
    </source>
</evidence>
<keyword evidence="11" id="KW-0675">Receptor</keyword>
<keyword evidence="6 13" id="KW-0812">Transmembrane</keyword>
<keyword evidence="4" id="KW-1003">Cell membrane</keyword>
<sequence>MTLLSILHQVISCSFFLFFLLNSLVNTHRVCDPKESLALLEFKRAFSLIESASNSTCYDAYPKTATWNQTNKDCCSWDGVKCDEEDEGHTIVVGLDLSCSWLSGVLHPNNTLFTLSRLQTLNLSHNLLLSKFSPQFGNFKNLRHLDLSSSYFMGDVPLEISYLSNLVSLDLSSNYLSFSNVVMNQLVHNLTNLRDLALSDVFLLDISPSSFTNLSLSLASLTLSSCGLSGNFPPHIMSLPNLQVLQLENNYELEGQLPMSNWSESLELLNLFSTKFSGEIPYSIGTAKSLRSLNLWSCNFIGGIPNSIGNLTKLSNIDLSNNNFNGKLPNTWNKLQSLSSFVIHKNSFMGQLPNSLFNLTHLSHMTFSSNLFSGPLPTYVASDRLSNLIQLNMKNNSLIGAVPSWLYALPHLNYLDLSDNHFSSFIRDFKSNSLEFLDLSANNLQGGIPESIYKQVNLTYLALGSNNLSGVLNLDMLLRVQSRLVSLDVSYNKQLMVQSTNVSFVNNNLVHIEMGSCTLGKVPYFLRYQKKLEHLDLSNTQIQGGIPKWFSELSALNHLNLSHNSLSSGIEILLTLPNLGDLFLDSNLFKLPFPMLPSSIKQFTASNNRFSGNIHPSICKATNLTFLDLSNNSLSGVIPSCFFNLTSIILLELKRNNFSGSIPIPPPLILVYTASENHFTGEIPSSICHAKFLAVLSLSNNHLSGTIPPCLANLSSLVVLEMKNNHFSGSVPMLFPTGSQLRSLDLNGNEIEGELPPSLLNCENLRVLDLGNNKITGAFPHWLEGASTLRVLILRSNRFYGQINNSMNTNSFPNLRIIDVSRNYFNGTLPSNLFKNMRAMKEVEVGNQKPNSHSLESDILPFYQDSVVVSLKGFDLKLETILLIFKAIDFSSNEFYGEIPESVGMLVSLKGLNFSHNKLTGKIPITLGKLSNLEWLDLSSHELLGRIPPQLVALTFLSVLNVSQNHLSGPIPQGKQFATFESSSFVGNLGLCGFPLPNCDKENAHKSQPQHEESDSLGKGFWWKAVSMGYGCGMVIGIFAGYIVFRIGKPLWIVRMVEGRRTSKKQRSKRRNCWPKKRND</sequence>
<dbReference type="AlphaFoldDB" id="A0A1S3CCU8"/>
<dbReference type="SMR" id="A0A1S3CCU8"/>
<proteinExistence type="inferred from homology"/>
<dbReference type="GO" id="GO:0005886">
    <property type="term" value="C:plasma membrane"/>
    <property type="evidence" value="ECO:0007669"/>
    <property type="project" value="UniProtKB-SubCell"/>
</dbReference>
<evidence type="ECO:0000259" key="15">
    <source>
        <dbReference type="Pfam" id="PF08263"/>
    </source>
</evidence>
<evidence type="ECO:0000313" key="17">
    <source>
        <dbReference type="RefSeq" id="XP_008460040.1"/>
    </source>
</evidence>
<dbReference type="eggNOG" id="KOG0619">
    <property type="taxonomic scope" value="Eukaryota"/>
</dbReference>
<gene>
    <name evidence="17" type="primary">LOC103498975</name>
</gene>
<evidence type="ECO:0000256" key="1">
    <source>
        <dbReference type="ARBA" id="ARBA00004162"/>
    </source>
</evidence>
<dbReference type="SUPFAM" id="SSF52058">
    <property type="entry name" value="L domain-like"/>
    <property type="match status" value="4"/>
</dbReference>
<dbReference type="Pfam" id="PF13855">
    <property type="entry name" value="LRR_8"/>
    <property type="match status" value="2"/>
</dbReference>
<protein>
    <submittedName>
        <fullName evidence="17">Receptor-like protein 9DC3</fullName>
    </submittedName>
</protein>
<keyword evidence="7 14" id="KW-0732">Signal</keyword>
<dbReference type="InterPro" id="IPR003591">
    <property type="entry name" value="Leu-rich_rpt_typical-subtyp"/>
</dbReference>
<evidence type="ECO:0000256" key="12">
    <source>
        <dbReference type="ARBA" id="ARBA00023180"/>
    </source>
</evidence>
<comment type="similarity">
    <text evidence="3">Belongs to the RLP family.</text>
</comment>
<name>A0A1S3CCU8_CUCME</name>
<reference evidence="17" key="1">
    <citation type="submission" date="2025-08" db="UniProtKB">
        <authorList>
            <consortium name="RefSeq"/>
        </authorList>
    </citation>
    <scope>IDENTIFICATION</scope>
    <source>
        <tissue evidence="17">Stem</tissue>
    </source>
</reference>
<dbReference type="Pfam" id="PF00560">
    <property type="entry name" value="LRR_1"/>
    <property type="match status" value="8"/>
</dbReference>
<evidence type="ECO:0000256" key="3">
    <source>
        <dbReference type="ARBA" id="ARBA00009592"/>
    </source>
</evidence>
<organism evidence="16 17">
    <name type="scientific">Cucumis melo</name>
    <name type="common">Muskmelon</name>
    <dbReference type="NCBI Taxonomy" id="3656"/>
    <lineage>
        <taxon>Eukaryota</taxon>
        <taxon>Viridiplantae</taxon>
        <taxon>Streptophyta</taxon>
        <taxon>Embryophyta</taxon>
        <taxon>Tracheophyta</taxon>
        <taxon>Spermatophyta</taxon>
        <taxon>Magnoliopsida</taxon>
        <taxon>eudicotyledons</taxon>
        <taxon>Gunneridae</taxon>
        <taxon>Pentapetalae</taxon>
        <taxon>rosids</taxon>
        <taxon>fabids</taxon>
        <taxon>Cucurbitales</taxon>
        <taxon>Cucurbitaceae</taxon>
        <taxon>Benincaseae</taxon>
        <taxon>Cucumis</taxon>
    </lineage>
</organism>
<comment type="subcellular location">
    <subcellularLocation>
        <location evidence="1">Cell membrane</location>
        <topology evidence="1">Single-pass membrane protein</topology>
    </subcellularLocation>
    <subcellularLocation>
        <location evidence="2">Membrane</location>
        <topology evidence="2">Single-pass type I membrane protein</topology>
    </subcellularLocation>
</comment>
<feature type="domain" description="Leucine-rich repeat-containing N-terminal plant-type" evidence="15">
    <location>
        <begin position="34"/>
        <end position="83"/>
    </location>
</feature>
<dbReference type="OrthoDB" id="442066at2759"/>
<evidence type="ECO:0000256" key="7">
    <source>
        <dbReference type="ARBA" id="ARBA00022729"/>
    </source>
</evidence>
<feature type="transmembrane region" description="Helical" evidence="13">
    <location>
        <begin position="1021"/>
        <end position="1045"/>
    </location>
</feature>
<keyword evidence="8" id="KW-0677">Repeat</keyword>
<evidence type="ECO:0000256" key="2">
    <source>
        <dbReference type="ARBA" id="ARBA00004479"/>
    </source>
</evidence>
<evidence type="ECO:0000256" key="6">
    <source>
        <dbReference type="ARBA" id="ARBA00022692"/>
    </source>
</evidence>
<dbReference type="FunFam" id="3.80.10.10:FF:000213">
    <property type="entry name" value="Tyrosine-sulfated glycopeptide receptor 1"/>
    <property type="match status" value="1"/>
</dbReference>